<proteinExistence type="predicted"/>
<dbReference type="InterPro" id="IPR000192">
    <property type="entry name" value="Aminotrans_V_dom"/>
</dbReference>
<keyword evidence="2" id="KW-0032">Aminotransferase</keyword>
<keyword evidence="2" id="KW-0808">Transferase</keyword>
<dbReference type="PANTHER" id="PTHR43586">
    <property type="entry name" value="CYSTEINE DESULFURASE"/>
    <property type="match status" value="1"/>
</dbReference>
<reference evidence="2 3" key="1">
    <citation type="journal article" date="2011" name="Int. J. Syst. Evol. Microbiol.">
        <title>Allobacillus halotolerans gen. nov., sp. nov. isolated from shrimp paste.</title>
        <authorList>
            <person name="Sheu S.Y."/>
            <person name="Arun A.B."/>
            <person name="Jiang S.R."/>
            <person name="Young C.C."/>
            <person name="Chen W.M."/>
        </authorList>
    </citation>
    <scope>NUCLEOTIDE SEQUENCE [LARGE SCALE GENOMIC DNA]</scope>
    <source>
        <strain evidence="2 3">LMG 24826</strain>
    </source>
</reference>
<dbReference type="PANTHER" id="PTHR43586:SF15">
    <property type="entry name" value="BLR3095 PROTEIN"/>
    <property type="match status" value="1"/>
</dbReference>
<dbReference type="EMBL" id="JAHLZF010000028">
    <property type="protein sequence ID" value="MBU6081982.1"/>
    <property type="molecule type" value="Genomic_DNA"/>
</dbReference>
<dbReference type="GO" id="GO:0008483">
    <property type="term" value="F:transaminase activity"/>
    <property type="evidence" value="ECO:0007669"/>
    <property type="project" value="UniProtKB-KW"/>
</dbReference>
<dbReference type="Proteomes" id="UP000812672">
    <property type="component" value="Unassembled WGS sequence"/>
</dbReference>
<evidence type="ECO:0000313" key="3">
    <source>
        <dbReference type="Proteomes" id="UP000812672"/>
    </source>
</evidence>
<keyword evidence="3" id="KW-1185">Reference proteome</keyword>
<protein>
    <submittedName>
        <fullName evidence="2">Aminotransferase class V-fold PLP-dependent enzyme</fullName>
    </submittedName>
</protein>
<feature type="domain" description="Aminotransferase class V" evidence="1">
    <location>
        <begin position="31"/>
        <end position="350"/>
    </location>
</feature>
<dbReference type="PROSITE" id="PS51257">
    <property type="entry name" value="PROKAR_LIPOPROTEIN"/>
    <property type="match status" value="1"/>
</dbReference>
<evidence type="ECO:0000313" key="2">
    <source>
        <dbReference type="EMBL" id="MBU6081982.1"/>
    </source>
</evidence>
<organism evidence="2 3">
    <name type="scientific">Allobacillus halotolerans</name>
    <dbReference type="NCBI Taxonomy" id="570278"/>
    <lineage>
        <taxon>Bacteria</taxon>
        <taxon>Bacillati</taxon>
        <taxon>Bacillota</taxon>
        <taxon>Bacilli</taxon>
        <taxon>Bacillales</taxon>
        <taxon>Bacillaceae</taxon>
        <taxon>Allobacillus</taxon>
    </lineage>
</organism>
<comment type="caution">
    <text evidence="2">The sequence shown here is derived from an EMBL/GenBank/DDBJ whole genome shotgun (WGS) entry which is preliminary data.</text>
</comment>
<gene>
    <name evidence="2" type="ORF">KQ486_13245</name>
</gene>
<accession>A0ABS6GV14</accession>
<dbReference type="Pfam" id="PF00266">
    <property type="entry name" value="Aminotran_5"/>
    <property type="match status" value="1"/>
</dbReference>
<name>A0ABS6GV14_9BACI</name>
<dbReference type="RefSeq" id="WP_216687928.1">
    <property type="nucleotide sequence ID" value="NZ_CAUPKR010000028.1"/>
</dbReference>
<sequence length="383" mass="42142">MTILNKQLPVNKADFPSLNNQLMLSSCSQSAPPQAVFDGLQAYQETLINQGMNWTAWMEKVESAKRKFAELINADLEEIAVLSTVSDAISSVINTLPFDSDDEVVVTELDFPCVGQVLQSLNLRENVPVTFIPETDHTIDSKSFEKYITPKTKLICVPHVSYYNGALQDLASISRIAKENGSLLFVDAYQSAGAVPIDVKEMGVDILVTGIQKYLMGIPGITFLYMKKELSSQLTPAVTGWFGQSNPFAFDVKGVDYADKTRRFNTGTPSIVNAYAAEQALDYILEVGISEIETYLKGLSSHALTYAKAKGFTVMSPQDVEKKAPTTAIYVENANEVEEKMRAKGIIVSARKDVIRVAPHIYNTEDDITLAIDTLAEVVNEQS</sequence>
<evidence type="ECO:0000259" key="1">
    <source>
        <dbReference type="Pfam" id="PF00266"/>
    </source>
</evidence>